<evidence type="ECO:0000256" key="10">
    <source>
        <dbReference type="ARBA" id="ARBA00022726"/>
    </source>
</evidence>
<keyword evidence="7 11" id="KW-0963">Cytoplasm</keyword>
<comment type="subunit">
    <text evidence="11">Homodimer.</text>
</comment>
<protein>
    <recommendedName>
        <fullName evidence="6 11">Adenine phosphoribosyltransferase</fullName>
        <shortName evidence="11">APRT</shortName>
        <ecNumber evidence="6 11">2.4.2.7</ecNumber>
    </recommendedName>
</protein>
<dbReference type="PANTHER" id="PTHR32315">
    <property type="entry name" value="ADENINE PHOSPHORIBOSYLTRANSFERASE"/>
    <property type="match status" value="1"/>
</dbReference>
<dbReference type="NCBIfam" id="NF002636">
    <property type="entry name" value="PRK02304.1-5"/>
    <property type="match status" value="1"/>
</dbReference>
<comment type="subcellular location">
    <subcellularLocation>
        <location evidence="3 11">Cytoplasm</location>
    </subcellularLocation>
</comment>
<organism evidence="13 14">
    <name type="scientific">Prosthecobacter fluviatilis</name>
    <dbReference type="NCBI Taxonomy" id="445931"/>
    <lineage>
        <taxon>Bacteria</taxon>
        <taxon>Pseudomonadati</taxon>
        <taxon>Verrucomicrobiota</taxon>
        <taxon>Verrucomicrobiia</taxon>
        <taxon>Verrucomicrobiales</taxon>
        <taxon>Verrucomicrobiaceae</taxon>
        <taxon>Prosthecobacter</taxon>
    </lineage>
</organism>
<evidence type="ECO:0000256" key="6">
    <source>
        <dbReference type="ARBA" id="ARBA00011893"/>
    </source>
</evidence>
<dbReference type="GO" id="GO:0003999">
    <property type="term" value="F:adenine phosphoribosyltransferase activity"/>
    <property type="evidence" value="ECO:0007669"/>
    <property type="project" value="UniProtKB-EC"/>
</dbReference>
<comment type="catalytic activity">
    <reaction evidence="1 11">
        <text>AMP + diphosphate = 5-phospho-alpha-D-ribose 1-diphosphate + adenine</text>
        <dbReference type="Rhea" id="RHEA:16609"/>
        <dbReference type="ChEBI" id="CHEBI:16708"/>
        <dbReference type="ChEBI" id="CHEBI:33019"/>
        <dbReference type="ChEBI" id="CHEBI:58017"/>
        <dbReference type="ChEBI" id="CHEBI:456215"/>
        <dbReference type="EC" id="2.4.2.7"/>
    </reaction>
</comment>
<evidence type="ECO:0000256" key="2">
    <source>
        <dbReference type="ARBA" id="ARBA00003968"/>
    </source>
</evidence>
<sequence>MAPDTLDSIRRTIRDVPDFPKPGILFKDITPVLANPALLAQTIDGMIEATGITKVDKVVGIDARGFIFGALIAARLGAGFIPVRKKGKLPWQTRGVDYALEYGTNSVEMHLDAITPGETVLLADDLLATGGTAAAALHLIGQAGGRVLGSTFFIELAFLGGREKVSGPGPVHSLITY</sequence>
<evidence type="ECO:0000256" key="7">
    <source>
        <dbReference type="ARBA" id="ARBA00022490"/>
    </source>
</evidence>
<evidence type="ECO:0000256" key="1">
    <source>
        <dbReference type="ARBA" id="ARBA00000868"/>
    </source>
</evidence>
<dbReference type="NCBIfam" id="TIGR01090">
    <property type="entry name" value="apt"/>
    <property type="match status" value="1"/>
</dbReference>
<dbReference type="SUPFAM" id="SSF53271">
    <property type="entry name" value="PRTase-like"/>
    <property type="match status" value="1"/>
</dbReference>
<proteinExistence type="inferred from homology"/>
<comment type="similarity">
    <text evidence="5 11">Belongs to the purine/pyrimidine phosphoribosyltransferase family.</text>
</comment>
<dbReference type="Pfam" id="PF00156">
    <property type="entry name" value="Pribosyltran"/>
    <property type="match status" value="1"/>
</dbReference>
<keyword evidence="9 11" id="KW-0808">Transferase</keyword>
<evidence type="ECO:0000313" key="14">
    <source>
        <dbReference type="Proteomes" id="UP001596052"/>
    </source>
</evidence>
<dbReference type="Proteomes" id="UP001596052">
    <property type="component" value="Unassembled WGS sequence"/>
</dbReference>
<accession>A0ABW0KPZ2</accession>
<keyword evidence="10 11" id="KW-0660">Purine salvage</keyword>
<dbReference type="HAMAP" id="MF_00004">
    <property type="entry name" value="Aden_phosphoribosyltr"/>
    <property type="match status" value="1"/>
</dbReference>
<dbReference type="EMBL" id="JBHSMQ010000003">
    <property type="protein sequence ID" value="MFC5455449.1"/>
    <property type="molecule type" value="Genomic_DNA"/>
</dbReference>
<evidence type="ECO:0000313" key="13">
    <source>
        <dbReference type="EMBL" id="MFC5455449.1"/>
    </source>
</evidence>
<evidence type="ECO:0000256" key="3">
    <source>
        <dbReference type="ARBA" id="ARBA00004496"/>
    </source>
</evidence>
<evidence type="ECO:0000256" key="4">
    <source>
        <dbReference type="ARBA" id="ARBA00004659"/>
    </source>
</evidence>
<comment type="caution">
    <text evidence="13">The sequence shown here is derived from an EMBL/GenBank/DDBJ whole genome shotgun (WGS) entry which is preliminary data.</text>
</comment>
<evidence type="ECO:0000259" key="12">
    <source>
        <dbReference type="Pfam" id="PF00156"/>
    </source>
</evidence>
<keyword evidence="14" id="KW-1185">Reference proteome</keyword>
<evidence type="ECO:0000256" key="5">
    <source>
        <dbReference type="ARBA" id="ARBA00008391"/>
    </source>
</evidence>
<gene>
    <name evidence="11" type="primary">apt</name>
    <name evidence="13" type="ORF">ACFQDI_11320</name>
</gene>
<dbReference type="NCBIfam" id="NF002634">
    <property type="entry name" value="PRK02304.1-3"/>
    <property type="match status" value="1"/>
</dbReference>
<evidence type="ECO:0000256" key="8">
    <source>
        <dbReference type="ARBA" id="ARBA00022676"/>
    </source>
</evidence>
<dbReference type="InterPro" id="IPR005764">
    <property type="entry name" value="Ade_phspho_trans"/>
</dbReference>
<comment type="function">
    <text evidence="2 11">Catalyzes a salvage reaction resulting in the formation of AMP, that is energically less costly than de novo synthesis.</text>
</comment>
<evidence type="ECO:0000256" key="11">
    <source>
        <dbReference type="HAMAP-Rule" id="MF_00004"/>
    </source>
</evidence>
<comment type="pathway">
    <text evidence="4 11">Purine metabolism; AMP biosynthesis via salvage pathway; AMP from adenine: step 1/1.</text>
</comment>
<name>A0ABW0KPZ2_9BACT</name>
<evidence type="ECO:0000256" key="9">
    <source>
        <dbReference type="ARBA" id="ARBA00022679"/>
    </source>
</evidence>
<reference evidence="14" key="1">
    <citation type="journal article" date="2019" name="Int. J. Syst. Evol. Microbiol.">
        <title>The Global Catalogue of Microorganisms (GCM) 10K type strain sequencing project: providing services to taxonomists for standard genome sequencing and annotation.</title>
        <authorList>
            <consortium name="The Broad Institute Genomics Platform"/>
            <consortium name="The Broad Institute Genome Sequencing Center for Infectious Disease"/>
            <person name="Wu L."/>
            <person name="Ma J."/>
        </authorList>
    </citation>
    <scope>NUCLEOTIDE SEQUENCE [LARGE SCALE GENOMIC DNA]</scope>
    <source>
        <strain evidence="14">CGMCC 4.1469</strain>
    </source>
</reference>
<dbReference type="CDD" id="cd06223">
    <property type="entry name" value="PRTases_typeI"/>
    <property type="match status" value="1"/>
</dbReference>
<dbReference type="InterPro" id="IPR029057">
    <property type="entry name" value="PRTase-like"/>
</dbReference>
<dbReference type="Gene3D" id="3.40.50.2020">
    <property type="match status" value="1"/>
</dbReference>
<keyword evidence="8 11" id="KW-0328">Glycosyltransferase</keyword>
<feature type="domain" description="Phosphoribosyltransferase" evidence="12">
    <location>
        <begin position="53"/>
        <end position="152"/>
    </location>
</feature>
<dbReference type="PANTHER" id="PTHR32315:SF3">
    <property type="entry name" value="ADENINE PHOSPHORIBOSYLTRANSFERASE"/>
    <property type="match status" value="1"/>
</dbReference>
<dbReference type="InterPro" id="IPR050054">
    <property type="entry name" value="UPRTase/APRTase"/>
</dbReference>
<dbReference type="RefSeq" id="WP_377166537.1">
    <property type="nucleotide sequence ID" value="NZ_JBHSMQ010000003.1"/>
</dbReference>
<dbReference type="InterPro" id="IPR000836">
    <property type="entry name" value="PRTase_dom"/>
</dbReference>
<dbReference type="EC" id="2.4.2.7" evidence="6 11"/>